<dbReference type="EMBL" id="CP002083">
    <property type="protein sequence ID" value="ADJ22318.1"/>
    <property type="molecule type" value="Genomic_DNA"/>
</dbReference>
<feature type="region of interest" description="Disordered" evidence="3">
    <location>
        <begin position="1"/>
        <end position="26"/>
    </location>
</feature>
<dbReference type="Proteomes" id="UP000002033">
    <property type="component" value="Chromosome"/>
</dbReference>
<dbReference type="PANTHER" id="PTHR30386">
    <property type="entry name" value="MEMBRANE FUSION SUBUNIT OF EMRAB-TOLC MULTIDRUG EFFLUX PUMP"/>
    <property type="match status" value="1"/>
</dbReference>
<dbReference type="HOGENOM" id="CLU_044195_0_0_5"/>
<keyword evidence="2" id="KW-0175">Coiled coil</keyword>
<dbReference type="PANTHER" id="PTHR30386:SF19">
    <property type="entry name" value="MULTIDRUG EXPORT PROTEIN EMRA-RELATED"/>
    <property type="match status" value="1"/>
</dbReference>
<dbReference type="RefSeq" id="WP_013214537.1">
    <property type="nucleotide sequence ID" value="NC_014313.1"/>
</dbReference>
<evidence type="ECO:0000256" key="1">
    <source>
        <dbReference type="ARBA" id="ARBA00004196"/>
    </source>
</evidence>
<dbReference type="Gene3D" id="2.40.30.170">
    <property type="match status" value="1"/>
</dbReference>
<organism evidence="4 5">
    <name type="scientific">Hyphomicrobium denitrificans (strain ATCC 51888 / DSM 1869 / NCIMB 11706 / TK 0415)</name>
    <dbReference type="NCBI Taxonomy" id="582899"/>
    <lineage>
        <taxon>Bacteria</taxon>
        <taxon>Pseudomonadati</taxon>
        <taxon>Pseudomonadota</taxon>
        <taxon>Alphaproteobacteria</taxon>
        <taxon>Hyphomicrobiales</taxon>
        <taxon>Hyphomicrobiaceae</taxon>
        <taxon>Hyphomicrobium</taxon>
    </lineage>
</organism>
<protein>
    <recommendedName>
        <fullName evidence="6">HlyD family secretion protein</fullName>
    </recommendedName>
</protein>
<evidence type="ECO:0008006" key="6">
    <source>
        <dbReference type="Google" id="ProtNLM"/>
    </source>
</evidence>
<dbReference type="InterPro" id="IPR050739">
    <property type="entry name" value="MFP"/>
</dbReference>
<evidence type="ECO:0000313" key="4">
    <source>
        <dbReference type="EMBL" id="ADJ22318.1"/>
    </source>
</evidence>
<evidence type="ECO:0000256" key="3">
    <source>
        <dbReference type="SAM" id="MobiDB-lite"/>
    </source>
</evidence>
<dbReference type="GO" id="GO:0030313">
    <property type="term" value="C:cell envelope"/>
    <property type="evidence" value="ECO:0007669"/>
    <property type="project" value="UniProtKB-SubCell"/>
</dbReference>
<feature type="region of interest" description="Disordered" evidence="3">
    <location>
        <begin position="52"/>
        <end position="80"/>
    </location>
</feature>
<dbReference type="AlphaFoldDB" id="D8JS59"/>
<dbReference type="KEGG" id="hdn:Hden_0497"/>
<dbReference type="eggNOG" id="COG1566">
    <property type="taxonomic scope" value="Bacteria"/>
</dbReference>
<evidence type="ECO:0000313" key="5">
    <source>
        <dbReference type="Proteomes" id="UP000002033"/>
    </source>
</evidence>
<evidence type="ECO:0000256" key="2">
    <source>
        <dbReference type="SAM" id="Coils"/>
    </source>
</evidence>
<feature type="coiled-coil region" evidence="2">
    <location>
        <begin position="168"/>
        <end position="231"/>
    </location>
</feature>
<feature type="compositionally biased region" description="Basic residues" evidence="3">
    <location>
        <begin position="1"/>
        <end position="10"/>
    </location>
</feature>
<accession>D8JS59</accession>
<comment type="subcellular location">
    <subcellularLocation>
        <location evidence="1">Cell envelope</location>
    </subcellularLocation>
</comment>
<dbReference type="OrthoDB" id="7477732at2"/>
<proteinExistence type="predicted"/>
<keyword evidence="5" id="KW-1185">Reference proteome</keyword>
<gene>
    <name evidence="4" type="ordered locus">Hden_0497</name>
</gene>
<feature type="compositionally biased region" description="Basic and acidic residues" evidence="3">
    <location>
        <begin position="52"/>
        <end position="64"/>
    </location>
</feature>
<reference evidence="5" key="1">
    <citation type="journal article" date="2011" name="J. Bacteriol.">
        <title>Genome sequences of eight morphologically diverse alphaproteobacteria.</title>
        <authorList>
            <consortium name="US DOE Joint Genome Institute"/>
            <person name="Brown P.J."/>
            <person name="Kysela D.T."/>
            <person name="Buechlein A."/>
            <person name="Hemmerich C."/>
            <person name="Brun Y.V."/>
        </authorList>
    </citation>
    <scope>NUCLEOTIDE SEQUENCE [LARGE SCALE GENOMIC DNA]</scope>
    <source>
        <strain evidence="5">ATCC 51888 / DSM 1869 / NCIB 11706 / TK 0415</strain>
    </source>
</reference>
<sequence length="481" mass="52399">MKYSLHRAPRLRQTAQSQSIDNAQAEEAADADFNAKMQLSFLESAIQDWKAQRATDNDKTEKASIDAPEADAAPKSSWRTPLSKIKPSTLAKSALALAVALVLGWAPAVRLLATTSAEAIVNARVITLRAPIEGDVTMAAAATDIGSTFHNNEEILTIRNRRADYSHLDSLRRERDQLGTAISALEAKKQLLEQNLVELSEQQENFRVGRITQLDQRIREIDADLAATEAQHDMALQTLTRASALRKTDAVSQAYLDKALQDERVTKNTIQSLTERRKGSMVELEAARKFIFIGDSYNDTPQSAQRKMEVALELADVRARLEGSKAELAVLMTRIDAETRRNEELSSASIRSTVNGRVWEILTAPGEHVNAGQDLMRLLDCGSAMVTASVSETTYQKLRIGQNATFQPRGGGKELNGRIVGLNGLAAVSSNSAIQQSMLAREPYHVTLSFPGLSEGAECQIGRSGLVKFDTSSPGAVASAD</sequence>
<dbReference type="STRING" id="582899.Hden_0497"/>
<name>D8JS59_HYPDA</name>